<dbReference type="InterPro" id="IPR050712">
    <property type="entry name" value="NAD(P)H-dep_reductase"/>
</dbReference>
<organism evidence="2 3">
    <name type="scientific">Pararhizobium capsulatum DSM 1112</name>
    <dbReference type="NCBI Taxonomy" id="1121113"/>
    <lineage>
        <taxon>Bacteria</taxon>
        <taxon>Pseudomonadati</taxon>
        <taxon>Pseudomonadota</taxon>
        <taxon>Alphaproteobacteria</taxon>
        <taxon>Hyphomicrobiales</taxon>
        <taxon>Rhizobiaceae</taxon>
        <taxon>Rhizobium/Agrobacterium group</taxon>
        <taxon>Pararhizobium</taxon>
    </lineage>
</organism>
<keyword evidence="3" id="KW-1185">Reference proteome</keyword>
<reference evidence="2 3" key="1">
    <citation type="submission" date="2023-07" db="EMBL/GenBank/DDBJ databases">
        <title>Genomic Encyclopedia of Type Strains, Phase IV (KMG-IV): sequencing the most valuable type-strain genomes for metagenomic binning, comparative biology and taxonomic classification.</title>
        <authorList>
            <person name="Goeker M."/>
        </authorList>
    </citation>
    <scope>NUCLEOTIDE SEQUENCE [LARGE SCALE GENOMIC DNA]</scope>
    <source>
        <strain evidence="2 3">DSM 1112</strain>
    </source>
</reference>
<sequence length="189" mass="20916">MILKLNIIIGSTRPGRGGPAVAKWVYEACATYPGFEVELVDLADFYLPLLDEPSHPRMRKYQHEHTKKWSAAIEPADAFVFVCPEYDYFPNAALINALQVLSLEWQYKAAAIVSYGGVSGGLRAAQELRLLLGNLAVMAIPQTVPIPFFQKQISEDRVFTPTDPVIDGLKVTLGELLKWAAALKPMRSA</sequence>
<protein>
    <submittedName>
        <fullName evidence="2">NAD(P)H-dependent FMN reductase</fullName>
    </submittedName>
</protein>
<dbReference type="InterPro" id="IPR005025">
    <property type="entry name" value="FMN_Rdtase-like_dom"/>
</dbReference>
<dbReference type="PANTHER" id="PTHR30543:SF21">
    <property type="entry name" value="NAD(P)H-DEPENDENT FMN REDUCTASE LOT6"/>
    <property type="match status" value="1"/>
</dbReference>
<dbReference type="InterPro" id="IPR029039">
    <property type="entry name" value="Flavoprotein-like_sf"/>
</dbReference>
<evidence type="ECO:0000313" key="3">
    <source>
        <dbReference type="Proteomes" id="UP001230207"/>
    </source>
</evidence>
<dbReference type="RefSeq" id="WP_307233637.1">
    <property type="nucleotide sequence ID" value="NZ_JAUSVF010000002.1"/>
</dbReference>
<dbReference type="PANTHER" id="PTHR30543">
    <property type="entry name" value="CHROMATE REDUCTASE"/>
    <property type="match status" value="1"/>
</dbReference>
<evidence type="ECO:0000313" key="2">
    <source>
        <dbReference type="EMBL" id="MDQ0322059.1"/>
    </source>
</evidence>
<evidence type="ECO:0000259" key="1">
    <source>
        <dbReference type="Pfam" id="PF03358"/>
    </source>
</evidence>
<dbReference type="Gene3D" id="3.40.50.360">
    <property type="match status" value="1"/>
</dbReference>
<accession>A0ABU0BWK4</accession>
<dbReference type="EMBL" id="JAUSVF010000002">
    <property type="protein sequence ID" value="MDQ0322059.1"/>
    <property type="molecule type" value="Genomic_DNA"/>
</dbReference>
<feature type="domain" description="NADPH-dependent FMN reductase-like" evidence="1">
    <location>
        <begin position="4"/>
        <end position="149"/>
    </location>
</feature>
<name>A0ABU0BWK4_9HYPH</name>
<dbReference type="SUPFAM" id="SSF52218">
    <property type="entry name" value="Flavoproteins"/>
    <property type="match status" value="1"/>
</dbReference>
<gene>
    <name evidence="2" type="ORF">QO002_004265</name>
</gene>
<comment type="caution">
    <text evidence="2">The sequence shown here is derived from an EMBL/GenBank/DDBJ whole genome shotgun (WGS) entry which is preliminary data.</text>
</comment>
<dbReference type="Proteomes" id="UP001230207">
    <property type="component" value="Unassembled WGS sequence"/>
</dbReference>
<dbReference type="Pfam" id="PF03358">
    <property type="entry name" value="FMN_red"/>
    <property type="match status" value="1"/>
</dbReference>
<proteinExistence type="predicted"/>